<feature type="transmembrane region" description="Helical" evidence="8">
    <location>
        <begin position="162"/>
        <end position="183"/>
    </location>
</feature>
<feature type="transmembrane region" description="Helical" evidence="8">
    <location>
        <begin position="299"/>
        <end position="317"/>
    </location>
</feature>
<proteinExistence type="inferred from homology"/>
<comment type="caution">
    <text evidence="9">The sequence shown here is derived from an EMBL/GenBank/DDBJ whole genome shotgun (WGS) entry which is preliminary data.</text>
</comment>
<feature type="transmembrane region" description="Helical" evidence="8">
    <location>
        <begin position="376"/>
        <end position="397"/>
    </location>
</feature>
<dbReference type="InterPro" id="IPR024194">
    <property type="entry name" value="Ac/AlaTfrase_AlgI/DltB"/>
</dbReference>
<dbReference type="Proteomes" id="UP001232343">
    <property type="component" value="Unassembled WGS sequence"/>
</dbReference>
<comment type="subcellular location">
    <subcellularLocation>
        <location evidence="1">Cell membrane</location>
        <topology evidence="1">Multi-pass membrane protein</topology>
    </subcellularLocation>
</comment>
<dbReference type="Pfam" id="PF03062">
    <property type="entry name" value="MBOAT"/>
    <property type="match status" value="1"/>
</dbReference>
<feature type="transmembrane region" description="Helical" evidence="8">
    <location>
        <begin position="46"/>
        <end position="66"/>
    </location>
</feature>
<feature type="transmembrane region" description="Helical" evidence="8">
    <location>
        <begin position="195"/>
        <end position="212"/>
    </location>
</feature>
<evidence type="ECO:0000256" key="3">
    <source>
        <dbReference type="ARBA" id="ARBA00022475"/>
    </source>
</evidence>
<organism evidence="9 10">
    <name type="scientific">Lederbergia wuyishanensis</name>
    <dbReference type="NCBI Taxonomy" id="1347903"/>
    <lineage>
        <taxon>Bacteria</taxon>
        <taxon>Bacillati</taxon>
        <taxon>Bacillota</taxon>
        <taxon>Bacilli</taxon>
        <taxon>Bacillales</taxon>
        <taxon>Bacillaceae</taxon>
        <taxon>Lederbergia</taxon>
    </lineage>
</organism>
<dbReference type="PIRSF" id="PIRSF016636">
    <property type="entry name" value="AlgI_DltB"/>
    <property type="match status" value="1"/>
</dbReference>
<evidence type="ECO:0000313" key="10">
    <source>
        <dbReference type="Proteomes" id="UP001232343"/>
    </source>
</evidence>
<keyword evidence="6 7" id="KW-0472">Membrane</keyword>
<accession>A0ABU0D0I1</accession>
<evidence type="ECO:0000256" key="7">
    <source>
        <dbReference type="PIRNR" id="PIRNR016636"/>
    </source>
</evidence>
<keyword evidence="7" id="KW-0808">Transferase</keyword>
<dbReference type="PANTHER" id="PTHR13285">
    <property type="entry name" value="ACYLTRANSFERASE"/>
    <property type="match status" value="1"/>
</dbReference>
<evidence type="ECO:0000313" key="9">
    <source>
        <dbReference type="EMBL" id="MDQ0341905.1"/>
    </source>
</evidence>
<keyword evidence="3 7" id="KW-1003">Cell membrane</keyword>
<evidence type="ECO:0000256" key="5">
    <source>
        <dbReference type="ARBA" id="ARBA00022989"/>
    </source>
</evidence>
<dbReference type="InterPro" id="IPR051085">
    <property type="entry name" value="MB_O-acyltransferase"/>
</dbReference>
<evidence type="ECO:0000256" key="6">
    <source>
        <dbReference type="ARBA" id="ARBA00023136"/>
    </source>
</evidence>
<feature type="transmembrane region" description="Helical" evidence="8">
    <location>
        <begin position="78"/>
        <end position="100"/>
    </location>
</feature>
<keyword evidence="4 8" id="KW-0812">Transmembrane</keyword>
<feature type="transmembrane region" description="Helical" evidence="8">
    <location>
        <begin position="329"/>
        <end position="346"/>
    </location>
</feature>
<keyword evidence="10" id="KW-1185">Reference proteome</keyword>
<sequence length="435" mass="50278">MKNLLLLILSLIFYAWGEPVYIFLMIFSAVTDYFHGLLIAKYKGKYLSKFFLLSSIIINIGVLSFFKYSDFFIENINFLLGTDIELLNLPLPIGISFYTFQTMSYTIDVYRGKVQPQKNPIALAMYVCLFPQLIAGPIVRYESIEKELIHRRVSLQQFADGVNLFVIGLGKKVLLANNIGLLWNGIESRSFTELTVISSWLGIIAFALQIYFDFSGYSDMARGLGKMFGFNFPINFQYPYISRSISEFWRRWHMTLGGWFRDYVYFPLGGSRKGQKKLYRNLLIVWGLTGFWHGASWNFVVWGIYFGVLIALEKAGLSKILLRAHPVFQHLYFICFILIGWVLFVFEDLTQGLTYLSIMFGISGNQVLDQQTMYELYTNGVLFIIGIMGAIPIGKLFINRKIVRDISPIIYFVILLLSTAFLVNESYNPFLYFRF</sequence>
<dbReference type="InterPro" id="IPR004299">
    <property type="entry name" value="MBOAT_fam"/>
</dbReference>
<name>A0ABU0D0I1_9BACI</name>
<evidence type="ECO:0000256" key="1">
    <source>
        <dbReference type="ARBA" id="ARBA00004651"/>
    </source>
</evidence>
<dbReference type="PANTHER" id="PTHR13285:SF18">
    <property type="entry name" value="PROTEIN-CYSTEINE N-PALMITOYLTRANSFERASE RASP"/>
    <property type="match status" value="1"/>
</dbReference>
<dbReference type="InterPro" id="IPR028362">
    <property type="entry name" value="AlgI"/>
</dbReference>
<comment type="similarity">
    <text evidence="2 7">Belongs to the membrane-bound acyltransferase family.</text>
</comment>
<keyword evidence="5 8" id="KW-1133">Transmembrane helix</keyword>
<dbReference type="EMBL" id="JAUSUO010000001">
    <property type="protein sequence ID" value="MDQ0341905.1"/>
    <property type="molecule type" value="Genomic_DNA"/>
</dbReference>
<reference evidence="9 10" key="1">
    <citation type="submission" date="2023-07" db="EMBL/GenBank/DDBJ databases">
        <title>Genomic Encyclopedia of Type Strains, Phase IV (KMG-IV): sequencing the most valuable type-strain genomes for metagenomic binning, comparative biology and taxonomic classification.</title>
        <authorList>
            <person name="Goeker M."/>
        </authorList>
    </citation>
    <scope>NUCLEOTIDE SEQUENCE [LARGE SCALE GENOMIC DNA]</scope>
    <source>
        <strain evidence="9 10">DSM 27848</strain>
    </source>
</reference>
<protein>
    <submittedName>
        <fullName evidence="9">Alginate O-acetyltransferase complex protein AlgI</fullName>
    </submittedName>
</protein>
<keyword evidence="7" id="KW-0012">Acyltransferase</keyword>
<evidence type="ECO:0000256" key="8">
    <source>
        <dbReference type="SAM" id="Phobius"/>
    </source>
</evidence>
<evidence type="ECO:0000256" key="2">
    <source>
        <dbReference type="ARBA" id="ARBA00010323"/>
    </source>
</evidence>
<feature type="transmembrane region" description="Helical" evidence="8">
    <location>
        <begin position="409"/>
        <end position="427"/>
    </location>
</feature>
<feature type="transmembrane region" description="Helical" evidence="8">
    <location>
        <begin position="120"/>
        <end position="141"/>
    </location>
</feature>
<dbReference type="PIRSF" id="PIRSF500217">
    <property type="entry name" value="AlgI"/>
    <property type="match status" value="1"/>
</dbReference>
<evidence type="ECO:0000256" key="4">
    <source>
        <dbReference type="ARBA" id="ARBA00022692"/>
    </source>
</evidence>
<gene>
    <name evidence="9" type="ORF">J2S14_000698</name>
</gene>